<dbReference type="Pfam" id="PF12697">
    <property type="entry name" value="Abhydrolase_6"/>
    <property type="match status" value="1"/>
</dbReference>
<dbReference type="EMBL" id="MPOH02000011">
    <property type="protein sequence ID" value="OQD55397.1"/>
    <property type="molecule type" value="Genomic_DNA"/>
</dbReference>
<dbReference type="AlphaFoldDB" id="A0A1V6MT08"/>
<comment type="caution">
    <text evidence="3">The sequence shown here is derived from an EMBL/GenBank/DDBJ whole genome shotgun (WGS) entry which is preliminary data.</text>
</comment>
<organism evidence="3 4">
    <name type="scientific">Streptomyces phaeoluteigriseus</name>
    <dbReference type="NCBI Taxonomy" id="114686"/>
    <lineage>
        <taxon>Bacteria</taxon>
        <taxon>Bacillati</taxon>
        <taxon>Actinomycetota</taxon>
        <taxon>Actinomycetes</taxon>
        <taxon>Kitasatosporales</taxon>
        <taxon>Streptomycetaceae</taxon>
        <taxon>Streptomyces</taxon>
        <taxon>Streptomyces aurantiacus group</taxon>
    </lineage>
</organism>
<dbReference type="RefSeq" id="WP_073490810.1">
    <property type="nucleotide sequence ID" value="NZ_MPOH02000011.1"/>
</dbReference>
<feature type="domain" description="AB hydrolase-1" evidence="2">
    <location>
        <begin position="16"/>
        <end position="305"/>
    </location>
</feature>
<name>A0A1V6MT08_9ACTN</name>
<feature type="compositionally biased region" description="Basic and acidic residues" evidence="1">
    <location>
        <begin position="184"/>
        <end position="204"/>
    </location>
</feature>
<dbReference type="OrthoDB" id="8444301at2"/>
<dbReference type="InterPro" id="IPR000073">
    <property type="entry name" value="AB_hydrolase_1"/>
</dbReference>
<proteinExistence type="predicted"/>
<dbReference type="Proteomes" id="UP000184286">
    <property type="component" value="Unassembled WGS sequence"/>
</dbReference>
<gene>
    <name evidence="3" type="ORF">BM536_012435</name>
</gene>
<evidence type="ECO:0000313" key="4">
    <source>
        <dbReference type="Proteomes" id="UP000184286"/>
    </source>
</evidence>
<dbReference type="GO" id="GO:0016787">
    <property type="term" value="F:hydrolase activity"/>
    <property type="evidence" value="ECO:0007669"/>
    <property type="project" value="UniProtKB-KW"/>
</dbReference>
<reference evidence="4" key="1">
    <citation type="submission" date="2016-11" db="EMBL/GenBank/DDBJ databases">
        <authorList>
            <person name="Schniete J.K."/>
            <person name="Salih T."/>
            <person name="Algora Gallardo L."/>
            <person name="Martinez Fernandez S."/>
            <person name="Herron P.R."/>
        </authorList>
    </citation>
    <scope>NUCLEOTIDE SEQUENCE [LARGE SCALE GENOMIC DNA]</scope>
    <source>
        <strain evidence="4">DSM 41896</strain>
    </source>
</reference>
<reference evidence="3 4" key="2">
    <citation type="submission" date="2017-02" db="EMBL/GenBank/DDBJ databases">
        <title>Draft genome sequence of Streptomyces phaeoluteigriseus type strain DSM41896.</title>
        <authorList>
            <person name="Salih T.S."/>
            <person name="Algora Gallardo L."/>
            <person name="Melo Santos T."/>
            <person name="Filgueira Martinez S."/>
            <person name="Herron P.R."/>
        </authorList>
    </citation>
    <scope>NUCLEOTIDE SEQUENCE [LARGE SCALE GENOMIC DNA]</scope>
    <source>
        <strain evidence="3 4">DSM 41896</strain>
    </source>
</reference>
<feature type="region of interest" description="Disordered" evidence="1">
    <location>
        <begin position="169"/>
        <end position="204"/>
    </location>
</feature>
<keyword evidence="3" id="KW-0378">Hydrolase</keyword>
<evidence type="ECO:0000259" key="2">
    <source>
        <dbReference type="Pfam" id="PF12697"/>
    </source>
</evidence>
<evidence type="ECO:0000313" key="3">
    <source>
        <dbReference type="EMBL" id="OQD55397.1"/>
    </source>
</evidence>
<dbReference type="PANTHER" id="PTHR43798">
    <property type="entry name" value="MONOACYLGLYCEROL LIPASE"/>
    <property type="match status" value="1"/>
</dbReference>
<sequence>MRLHTQEWGTGDRLAVLVHGIMTDHRTWHELAPVLTGRGYRVLAVDLRGHGASGRGAYAPALFAEDLLETLPRHPELALGHSLGALALALAVEELAPARAVYSEPAWRLSGSEGGLDPAFFTLFKRSPELLTSFSRPRDDAAAEGAERLTTERLTTEQLTTERLTVEHLGAERPTAEGLTAERLTTERPTAERLTTERPTAERPTAERLTAQRLTVEQLAAQRLTFERLALDAWDENTALALSAHRLVDHTPEKAVVPSLVQVSDPSMLVSAQGRVELGRRGFEVRTVPDAPHAIHRDRFDAFVESLSGWL</sequence>
<dbReference type="InterPro" id="IPR050266">
    <property type="entry name" value="AB_hydrolase_sf"/>
</dbReference>
<evidence type="ECO:0000256" key="1">
    <source>
        <dbReference type="SAM" id="MobiDB-lite"/>
    </source>
</evidence>
<dbReference type="STRING" id="114686.BM536_012435"/>
<dbReference type="Gene3D" id="3.40.50.1820">
    <property type="entry name" value="alpha/beta hydrolase"/>
    <property type="match status" value="1"/>
</dbReference>
<protein>
    <submittedName>
        <fullName evidence="3">Alpha/beta hydrolase</fullName>
    </submittedName>
</protein>
<dbReference type="InterPro" id="IPR029058">
    <property type="entry name" value="AB_hydrolase_fold"/>
</dbReference>
<dbReference type="SUPFAM" id="SSF53474">
    <property type="entry name" value="alpha/beta-Hydrolases"/>
    <property type="match status" value="1"/>
</dbReference>
<accession>A0A1V6MT08</accession>
<dbReference type="GO" id="GO:0016020">
    <property type="term" value="C:membrane"/>
    <property type="evidence" value="ECO:0007669"/>
    <property type="project" value="TreeGrafter"/>
</dbReference>
<dbReference type="PANTHER" id="PTHR43798:SF33">
    <property type="entry name" value="HYDROLASE, PUTATIVE (AFU_ORTHOLOGUE AFUA_2G14860)-RELATED"/>
    <property type="match status" value="1"/>
</dbReference>